<feature type="coiled-coil region" evidence="1">
    <location>
        <begin position="410"/>
        <end position="475"/>
    </location>
</feature>
<dbReference type="Pfam" id="PF13408">
    <property type="entry name" value="Zn_ribbon_recom"/>
    <property type="match status" value="1"/>
</dbReference>
<dbReference type="OrthoDB" id="3372479at2"/>
<dbReference type="AlphaFoldDB" id="A0A345HNK0"/>
<dbReference type="GO" id="GO:0000150">
    <property type="term" value="F:DNA strand exchange activity"/>
    <property type="evidence" value="ECO:0007669"/>
    <property type="project" value="InterPro"/>
</dbReference>
<dbReference type="InterPro" id="IPR011109">
    <property type="entry name" value="DNA_bind_recombinase_dom"/>
</dbReference>
<evidence type="ECO:0000256" key="2">
    <source>
        <dbReference type="SAM" id="MobiDB-lite"/>
    </source>
</evidence>
<gene>
    <name evidence="4" type="ORF">DVK44_11790</name>
</gene>
<dbReference type="InterPro" id="IPR025827">
    <property type="entry name" value="Zn_ribbon_recom_dom"/>
</dbReference>
<evidence type="ECO:0000313" key="5">
    <source>
        <dbReference type="Proteomes" id="UP000253868"/>
    </source>
</evidence>
<dbReference type="GO" id="GO:0003677">
    <property type="term" value="F:DNA binding"/>
    <property type="evidence" value="ECO:0007669"/>
    <property type="project" value="InterPro"/>
</dbReference>
<dbReference type="Gene3D" id="3.90.1750.20">
    <property type="entry name" value="Putative Large Serine Recombinase, Chain B, Domain 2"/>
    <property type="match status" value="1"/>
</dbReference>
<evidence type="ECO:0000313" key="4">
    <source>
        <dbReference type="EMBL" id="AXG78274.1"/>
    </source>
</evidence>
<dbReference type="PANTHER" id="PTHR30461">
    <property type="entry name" value="DNA-INVERTASE FROM LAMBDOID PROPHAGE"/>
    <property type="match status" value="1"/>
</dbReference>
<evidence type="ECO:0000259" key="3">
    <source>
        <dbReference type="SMART" id="SM00857"/>
    </source>
</evidence>
<reference evidence="5" key="1">
    <citation type="submission" date="2018-07" db="EMBL/GenBank/DDBJ databases">
        <authorList>
            <person name="Zhao J."/>
        </authorList>
    </citation>
    <scope>NUCLEOTIDE SEQUENCE [LARGE SCALE GENOMIC DNA]</scope>
    <source>
        <strain evidence="5">GSSD-12</strain>
    </source>
</reference>
<dbReference type="InterPro" id="IPR050639">
    <property type="entry name" value="SSR_resolvase"/>
</dbReference>
<dbReference type="SMART" id="SM00857">
    <property type="entry name" value="Resolvase"/>
    <property type="match status" value="1"/>
</dbReference>
<keyword evidence="1" id="KW-0175">Coiled coil</keyword>
<dbReference type="InterPro" id="IPR006119">
    <property type="entry name" value="Resolv_N"/>
</dbReference>
<dbReference type="Gene3D" id="3.40.50.1390">
    <property type="entry name" value="Resolvase, N-terminal catalytic domain"/>
    <property type="match status" value="1"/>
</dbReference>
<dbReference type="KEGG" id="spad:DVK44_11790"/>
<sequence length="547" mass="60925">MATAMPTRAARNSSVPTRGMNNVASTPDDRPEADLLLRKSKIVREGERALSIRAQEERGRAWAAENGYRVRRVWKENLSAWSDVKRPMYDAAMDAVLGGEVPALWCYALDRFSRKGAEAVVPILGKARVIFDYERLDSMDERDRRWIIDRAENAREYSQRLSHNVRGTKNRQRNEGRWLAKAPFGLVAHPDTRRLSPNRAPYLCLIEGRREISPWEVVVRIFKEIAEGVSSRALSRKLNAEGICTSTGKSWTGAGIRAIIVHPAYEGWLTLTHSGKVPAHYVNEAGQRVRCVDDTVLPEMIPAETASRARRILSGHQTIVNTTTPTPGRSLHALTGRLRCTGCGYAMSKDADSYVCQQHAGGGHCPAPASATRTALEKYVVAEWAAKLGETGDEDELMIAVAERWQVLTRPEETQAVRDARAELKAAQAKLDKFMADDAADFYTGRSARYRIPHKNAAERRLDKAEARIRELTGDTRVDVSVLMDGDALTKWEGSDPATRRDLLGLAIDTIHVTKAAKRGIKFNGDQRVTIEWATPEPTTDDYTEAA</sequence>
<protein>
    <submittedName>
        <fullName evidence="4">Recombinase family protein</fullName>
    </submittedName>
</protein>
<organism evidence="4 5">
    <name type="scientific">Streptomyces paludis</name>
    <dbReference type="NCBI Taxonomy" id="2282738"/>
    <lineage>
        <taxon>Bacteria</taxon>
        <taxon>Bacillati</taxon>
        <taxon>Actinomycetota</taxon>
        <taxon>Actinomycetes</taxon>
        <taxon>Kitasatosporales</taxon>
        <taxon>Streptomycetaceae</taxon>
        <taxon>Streptomyces</taxon>
    </lineage>
</organism>
<feature type="compositionally biased region" description="Polar residues" evidence="2">
    <location>
        <begin position="10"/>
        <end position="25"/>
    </location>
</feature>
<dbReference type="EMBL" id="CP031194">
    <property type="protein sequence ID" value="AXG78274.1"/>
    <property type="molecule type" value="Genomic_DNA"/>
</dbReference>
<feature type="domain" description="Resolvase/invertase-type recombinase catalytic" evidence="3">
    <location>
        <begin position="33"/>
        <end position="178"/>
    </location>
</feature>
<evidence type="ECO:0000256" key="1">
    <source>
        <dbReference type="SAM" id="Coils"/>
    </source>
</evidence>
<dbReference type="InterPro" id="IPR038109">
    <property type="entry name" value="DNA_bind_recomb_sf"/>
</dbReference>
<name>A0A345HNK0_9ACTN</name>
<dbReference type="Pfam" id="PF00239">
    <property type="entry name" value="Resolvase"/>
    <property type="match status" value="1"/>
</dbReference>
<keyword evidence="5" id="KW-1185">Reference proteome</keyword>
<dbReference type="PANTHER" id="PTHR30461:SF23">
    <property type="entry name" value="DNA RECOMBINASE-RELATED"/>
    <property type="match status" value="1"/>
</dbReference>
<proteinExistence type="predicted"/>
<dbReference type="Pfam" id="PF07508">
    <property type="entry name" value="Recombinase"/>
    <property type="match status" value="1"/>
</dbReference>
<dbReference type="SUPFAM" id="SSF53041">
    <property type="entry name" value="Resolvase-like"/>
    <property type="match status" value="1"/>
</dbReference>
<accession>A0A345HNK0</accession>
<dbReference type="CDD" id="cd00338">
    <property type="entry name" value="Ser_Recombinase"/>
    <property type="match status" value="1"/>
</dbReference>
<feature type="region of interest" description="Disordered" evidence="2">
    <location>
        <begin position="1"/>
        <end position="31"/>
    </location>
</feature>
<dbReference type="Proteomes" id="UP000253868">
    <property type="component" value="Chromosome"/>
</dbReference>
<dbReference type="InterPro" id="IPR036162">
    <property type="entry name" value="Resolvase-like_N_sf"/>
</dbReference>